<evidence type="ECO:0000256" key="1">
    <source>
        <dbReference type="ARBA" id="ARBA00006432"/>
    </source>
</evidence>
<sequence length="539" mass="59183">MSHYTTVGKTLEQTVARYPDREAIVYPRKDHRFTYAEFDERVDRLANAFADLGIERGDRVATVLHNGSEFVLTVYACAKLGAVITPLNFRLAAGDIEFIVSDAAAELVVFEAATREAVTAARPELESVEEYVYIDGEGPSYAREFDALLASGDAEHPSVDVSEDDAYAFIYTSGTTGRPKGVVHEHRDMVDHNLLCIAEMNVTRDDVGLSVMPLYHCAELHCSLFPRVQRGATTVILHEFDPAVALDAIEEYDVSFLFAAPTAWNGLSLTAADRDVDVSSLQLGLYGAAPMPEQVLENCREHLCEDYIQAYGMTEIGPAGVFQRPEDQLSKQGCAGLPALNHELRIVDPDADPDWEVAQGEIGEILIAGPCTMREYWNRPDATARSLREADGTTWYYTGDLGYRDADGYLYVVDRKDDMIVSGGENIYPAEVEDVLFSHAGVEAAAVVGEPDEEWGERVVAYVVGDGVTADELDAFALESDQLADFKRPREYTFVEELPTNPSGKVQKFKLRESDDAARDDAETEAASGADSDADPAEP</sequence>
<keyword evidence="2 6" id="KW-0436">Ligase</keyword>
<evidence type="ECO:0000313" key="6">
    <source>
        <dbReference type="EMBL" id="ELY90934.1"/>
    </source>
</evidence>
<comment type="caution">
    <text evidence="6">The sequence shown here is derived from an EMBL/GenBank/DDBJ whole genome shotgun (WGS) entry which is preliminary data.</text>
</comment>
<dbReference type="PROSITE" id="PS00455">
    <property type="entry name" value="AMP_BINDING"/>
    <property type="match status" value="1"/>
</dbReference>
<dbReference type="GO" id="GO:0016878">
    <property type="term" value="F:acid-thiol ligase activity"/>
    <property type="evidence" value="ECO:0007669"/>
    <property type="project" value="UniProtKB-ARBA"/>
</dbReference>
<keyword evidence="7" id="KW-1185">Reference proteome</keyword>
<dbReference type="InterPro" id="IPR000873">
    <property type="entry name" value="AMP-dep_synth/lig_dom"/>
</dbReference>
<dbReference type="InterPro" id="IPR042099">
    <property type="entry name" value="ANL_N_sf"/>
</dbReference>
<reference evidence="6 7" key="1">
    <citation type="journal article" date="2014" name="PLoS Genet.">
        <title>Phylogenetically driven sequencing of extremely halophilic archaea reveals strategies for static and dynamic osmo-response.</title>
        <authorList>
            <person name="Becker E.A."/>
            <person name="Seitzer P.M."/>
            <person name="Tritt A."/>
            <person name="Larsen D."/>
            <person name="Krusor M."/>
            <person name="Yao A.I."/>
            <person name="Wu D."/>
            <person name="Madern D."/>
            <person name="Eisen J.A."/>
            <person name="Darling A.E."/>
            <person name="Facciotti M.T."/>
        </authorList>
    </citation>
    <scope>NUCLEOTIDE SEQUENCE [LARGE SCALE GENOMIC DNA]</scope>
    <source>
        <strain evidence="6 7">DSM 12281</strain>
    </source>
</reference>
<dbReference type="OrthoDB" id="193284at2157"/>
<feature type="region of interest" description="Disordered" evidence="3">
    <location>
        <begin position="495"/>
        <end position="539"/>
    </location>
</feature>
<dbReference type="STRING" id="1230458.C484_11941"/>
<evidence type="ECO:0000259" key="5">
    <source>
        <dbReference type="Pfam" id="PF13193"/>
    </source>
</evidence>
<feature type="compositionally biased region" description="Basic and acidic residues" evidence="3">
    <location>
        <begin position="510"/>
        <end position="521"/>
    </location>
</feature>
<dbReference type="InterPro" id="IPR020845">
    <property type="entry name" value="AMP-binding_CS"/>
</dbReference>
<dbReference type="NCBIfam" id="NF004837">
    <property type="entry name" value="PRK06187.1"/>
    <property type="match status" value="1"/>
</dbReference>
<dbReference type="Pfam" id="PF00501">
    <property type="entry name" value="AMP-binding"/>
    <property type="match status" value="1"/>
</dbReference>
<evidence type="ECO:0000256" key="3">
    <source>
        <dbReference type="SAM" id="MobiDB-lite"/>
    </source>
</evidence>
<dbReference type="Proteomes" id="UP000011648">
    <property type="component" value="Unassembled WGS sequence"/>
</dbReference>
<dbReference type="Gene3D" id="3.30.300.30">
    <property type="match status" value="1"/>
</dbReference>
<organism evidence="6 7">
    <name type="scientific">Natrialba taiwanensis DSM 12281</name>
    <dbReference type="NCBI Taxonomy" id="1230458"/>
    <lineage>
        <taxon>Archaea</taxon>
        <taxon>Methanobacteriati</taxon>
        <taxon>Methanobacteriota</taxon>
        <taxon>Stenosarchaea group</taxon>
        <taxon>Halobacteria</taxon>
        <taxon>Halobacteriales</taxon>
        <taxon>Natrialbaceae</taxon>
        <taxon>Natrialba</taxon>
    </lineage>
</organism>
<dbReference type="AlphaFoldDB" id="L9ZX89"/>
<protein>
    <submittedName>
        <fullName evidence="6">Long-chain-fatty-acid--CoA ligase</fullName>
    </submittedName>
</protein>
<feature type="domain" description="AMP-dependent synthetase/ligase" evidence="4">
    <location>
        <begin position="11"/>
        <end position="377"/>
    </location>
</feature>
<dbReference type="PATRIC" id="fig|1230458.4.peg.2400"/>
<accession>L9ZX89</accession>
<gene>
    <name evidence="6" type="ORF">C484_11941</name>
</gene>
<proteinExistence type="inferred from homology"/>
<evidence type="ECO:0000313" key="7">
    <source>
        <dbReference type="Proteomes" id="UP000011648"/>
    </source>
</evidence>
<evidence type="ECO:0000259" key="4">
    <source>
        <dbReference type="Pfam" id="PF00501"/>
    </source>
</evidence>
<comment type="similarity">
    <text evidence="1">Belongs to the ATP-dependent AMP-binding enzyme family.</text>
</comment>
<dbReference type="SUPFAM" id="SSF56801">
    <property type="entry name" value="Acetyl-CoA synthetase-like"/>
    <property type="match status" value="1"/>
</dbReference>
<dbReference type="Gene3D" id="3.40.50.12780">
    <property type="entry name" value="N-terminal domain of ligase-like"/>
    <property type="match status" value="1"/>
</dbReference>
<name>L9ZX89_9EURY</name>
<dbReference type="InterPro" id="IPR025110">
    <property type="entry name" value="AMP-bd_C"/>
</dbReference>
<dbReference type="RefSeq" id="WP_006826119.1">
    <property type="nucleotide sequence ID" value="NZ_AOIL01000042.1"/>
</dbReference>
<dbReference type="PANTHER" id="PTHR43767:SF1">
    <property type="entry name" value="NONRIBOSOMAL PEPTIDE SYNTHASE PES1 (EUROFUNG)-RELATED"/>
    <property type="match status" value="1"/>
</dbReference>
<dbReference type="FunFam" id="3.30.300.30:FF:000008">
    <property type="entry name" value="2,3-dihydroxybenzoate-AMP ligase"/>
    <property type="match status" value="1"/>
</dbReference>
<feature type="domain" description="AMP-binding enzyme C-terminal" evidence="5">
    <location>
        <begin position="431"/>
        <end position="505"/>
    </location>
</feature>
<evidence type="ECO:0000256" key="2">
    <source>
        <dbReference type="ARBA" id="ARBA00022598"/>
    </source>
</evidence>
<dbReference type="InterPro" id="IPR050237">
    <property type="entry name" value="ATP-dep_AMP-bd_enzyme"/>
</dbReference>
<dbReference type="CDD" id="cd17631">
    <property type="entry name" value="FACL_FadD13-like"/>
    <property type="match status" value="1"/>
</dbReference>
<dbReference type="InterPro" id="IPR045851">
    <property type="entry name" value="AMP-bd_C_sf"/>
</dbReference>
<dbReference type="EMBL" id="AOIL01000042">
    <property type="protein sequence ID" value="ELY90934.1"/>
    <property type="molecule type" value="Genomic_DNA"/>
</dbReference>
<dbReference type="Pfam" id="PF13193">
    <property type="entry name" value="AMP-binding_C"/>
    <property type="match status" value="1"/>
</dbReference>
<dbReference type="PANTHER" id="PTHR43767">
    <property type="entry name" value="LONG-CHAIN-FATTY-ACID--COA LIGASE"/>
    <property type="match status" value="1"/>
</dbReference>